<dbReference type="Proteomes" id="UP001208570">
    <property type="component" value="Unassembled WGS sequence"/>
</dbReference>
<dbReference type="GO" id="GO:0030001">
    <property type="term" value="P:metal ion transport"/>
    <property type="evidence" value="ECO:0007669"/>
    <property type="project" value="TreeGrafter"/>
</dbReference>
<sequence length="314" mass="36012">MVPLPPRKVQFEMVGHNISNLVTEVPLLNPIPIEDGFKYPFSELMLWAVLLRRQAMAKFMWQQGEEALAKALISCKLYKTMAHEAEQDDLEIDVAEEIKEFAREFAMLAVDLLEVCYKTDDDITQQLLTYKLQNWSDQTCLSLAVSACHRDFLAHTSCQILLTDMWMGGLRMRRYTSLKVILGILFFPSFFFLEFKSKEELQLMPQTMEEHIQSQEDSDSDSNSSSSSLDDDHTREAESRELGRELAQIDKPVVKGISANGQVIMTSLHSHPSMTDHRKNSPLRLGRKIYEFYTAPITKFWANAVSIVEHRLAS</sequence>
<dbReference type="InterPro" id="IPR050927">
    <property type="entry name" value="TRPM"/>
</dbReference>
<organism evidence="7 8">
    <name type="scientific">Paralvinella palmiformis</name>
    <dbReference type="NCBI Taxonomy" id="53620"/>
    <lineage>
        <taxon>Eukaryota</taxon>
        <taxon>Metazoa</taxon>
        <taxon>Spiralia</taxon>
        <taxon>Lophotrochozoa</taxon>
        <taxon>Annelida</taxon>
        <taxon>Polychaeta</taxon>
        <taxon>Sedentaria</taxon>
        <taxon>Canalipalpata</taxon>
        <taxon>Terebellida</taxon>
        <taxon>Terebelliformia</taxon>
        <taxon>Alvinellidae</taxon>
        <taxon>Paralvinella</taxon>
    </lineage>
</organism>
<name>A0AAD9N2R9_9ANNE</name>
<dbReference type="PANTHER" id="PTHR13800:SF1">
    <property type="entry name" value="TRANSIENT RECEPTOR POTENTIAL CATION CHANNEL TRPM"/>
    <property type="match status" value="1"/>
</dbReference>
<evidence type="ECO:0000256" key="4">
    <source>
        <dbReference type="ARBA" id="ARBA00023136"/>
    </source>
</evidence>
<evidence type="ECO:0000259" key="6">
    <source>
        <dbReference type="Pfam" id="PF25508"/>
    </source>
</evidence>
<dbReference type="GO" id="GO:0005886">
    <property type="term" value="C:plasma membrane"/>
    <property type="evidence" value="ECO:0007669"/>
    <property type="project" value="TreeGrafter"/>
</dbReference>
<dbReference type="GO" id="GO:0005261">
    <property type="term" value="F:monoatomic cation channel activity"/>
    <property type="evidence" value="ECO:0007669"/>
    <property type="project" value="TreeGrafter"/>
</dbReference>
<evidence type="ECO:0000313" key="8">
    <source>
        <dbReference type="Proteomes" id="UP001208570"/>
    </source>
</evidence>
<keyword evidence="3" id="KW-1133">Transmembrane helix</keyword>
<proteinExistence type="predicted"/>
<gene>
    <name evidence="7" type="ORF">LSH36_300g03008</name>
</gene>
<dbReference type="EMBL" id="JAODUP010000300">
    <property type="protein sequence ID" value="KAK2153338.1"/>
    <property type="molecule type" value="Genomic_DNA"/>
</dbReference>
<feature type="region of interest" description="Disordered" evidence="5">
    <location>
        <begin position="208"/>
        <end position="242"/>
    </location>
</feature>
<feature type="domain" description="TRPM-like" evidence="6">
    <location>
        <begin position="38"/>
        <end position="155"/>
    </location>
</feature>
<keyword evidence="2" id="KW-0812">Transmembrane</keyword>
<dbReference type="AlphaFoldDB" id="A0AAD9N2R9"/>
<keyword evidence="8" id="KW-1185">Reference proteome</keyword>
<feature type="compositionally biased region" description="Basic and acidic residues" evidence="5">
    <location>
        <begin position="230"/>
        <end position="242"/>
    </location>
</feature>
<comment type="subcellular location">
    <subcellularLocation>
        <location evidence="1">Membrane</location>
        <topology evidence="1">Multi-pass membrane protein</topology>
    </subcellularLocation>
</comment>
<comment type="caution">
    <text evidence="7">The sequence shown here is derived from an EMBL/GenBank/DDBJ whole genome shotgun (WGS) entry which is preliminary data.</text>
</comment>
<evidence type="ECO:0000256" key="1">
    <source>
        <dbReference type="ARBA" id="ARBA00004141"/>
    </source>
</evidence>
<keyword evidence="4" id="KW-0472">Membrane</keyword>
<evidence type="ECO:0000256" key="3">
    <source>
        <dbReference type="ARBA" id="ARBA00022989"/>
    </source>
</evidence>
<reference evidence="7" key="1">
    <citation type="journal article" date="2023" name="Mol. Biol. Evol.">
        <title>Third-Generation Sequencing Reveals the Adaptive Role of the Epigenome in Three Deep-Sea Polychaetes.</title>
        <authorList>
            <person name="Perez M."/>
            <person name="Aroh O."/>
            <person name="Sun Y."/>
            <person name="Lan Y."/>
            <person name="Juniper S.K."/>
            <person name="Young C.R."/>
            <person name="Angers B."/>
            <person name="Qian P.Y."/>
        </authorList>
    </citation>
    <scope>NUCLEOTIDE SEQUENCE</scope>
    <source>
        <strain evidence="7">P08H-3</strain>
    </source>
</reference>
<dbReference type="Pfam" id="PF25508">
    <property type="entry name" value="TRPM2"/>
    <property type="match status" value="1"/>
</dbReference>
<evidence type="ECO:0000313" key="7">
    <source>
        <dbReference type="EMBL" id="KAK2153338.1"/>
    </source>
</evidence>
<protein>
    <recommendedName>
        <fullName evidence="6">TRPM-like domain-containing protein</fullName>
    </recommendedName>
</protein>
<dbReference type="PANTHER" id="PTHR13800">
    <property type="entry name" value="TRANSIENT RECEPTOR POTENTIAL CATION CHANNEL, SUBFAMILY M, MEMBER 6"/>
    <property type="match status" value="1"/>
</dbReference>
<evidence type="ECO:0000256" key="2">
    <source>
        <dbReference type="ARBA" id="ARBA00022692"/>
    </source>
</evidence>
<accession>A0AAD9N2R9</accession>
<evidence type="ECO:0000256" key="5">
    <source>
        <dbReference type="SAM" id="MobiDB-lite"/>
    </source>
</evidence>
<dbReference type="InterPro" id="IPR057366">
    <property type="entry name" value="TRPM-like"/>
</dbReference>